<protein>
    <recommendedName>
        <fullName evidence="10">Amino acid permease/ SLC12A domain-containing protein</fullName>
    </recommendedName>
</protein>
<dbReference type="eggNOG" id="KOG1286">
    <property type="taxonomic scope" value="Eukaryota"/>
</dbReference>
<dbReference type="GO" id="GO:0015171">
    <property type="term" value="F:amino acid transmembrane transporter activity"/>
    <property type="evidence" value="ECO:0007669"/>
    <property type="project" value="TreeGrafter"/>
</dbReference>
<evidence type="ECO:0000256" key="1">
    <source>
        <dbReference type="ARBA" id="ARBA00004651"/>
    </source>
</evidence>
<dbReference type="OrthoDB" id="3900342at2759"/>
<keyword evidence="7 9" id="KW-0472">Membrane</keyword>
<dbReference type="AlphaFoldDB" id="S8A0I3"/>
<evidence type="ECO:0000259" key="10">
    <source>
        <dbReference type="Pfam" id="PF00324"/>
    </source>
</evidence>
<accession>S8A0I3</accession>
<proteinExistence type="predicted"/>
<dbReference type="InterPro" id="IPR004840">
    <property type="entry name" value="Amino_acid_permease_CS"/>
</dbReference>
<evidence type="ECO:0000256" key="5">
    <source>
        <dbReference type="ARBA" id="ARBA00022970"/>
    </source>
</evidence>
<dbReference type="PROSITE" id="PS00218">
    <property type="entry name" value="AMINO_ACID_PERMEASE_1"/>
    <property type="match status" value="1"/>
</dbReference>
<dbReference type="GO" id="GO:0005886">
    <property type="term" value="C:plasma membrane"/>
    <property type="evidence" value="ECO:0007669"/>
    <property type="project" value="UniProtKB-SubCell"/>
</dbReference>
<dbReference type="Pfam" id="PF00324">
    <property type="entry name" value="AA_permease"/>
    <property type="match status" value="1"/>
</dbReference>
<dbReference type="InterPro" id="IPR004841">
    <property type="entry name" value="AA-permease/SLC12A_dom"/>
</dbReference>
<name>S8A0I3_DACHA</name>
<dbReference type="PANTHER" id="PTHR43341:SF1">
    <property type="entry name" value="GENERAL AMINO-ACID PERMEASE GAP1"/>
    <property type="match status" value="1"/>
</dbReference>
<evidence type="ECO:0000256" key="8">
    <source>
        <dbReference type="SAM" id="MobiDB-lite"/>
    </source>
</evidence>
<dbReference type="NCBIfam" id="TIGR00913">
    <property type="entry name" value="2A0310"/>
    <property type="match status" value="1"/>
</dbReference>
<evidence type="ECO:0000256" key="6">
    <source>
        <dbReference type="ARBA" id="ARBA00022989"/>
    </source>
</evidence>
<comment type="caution">
    <text evidence="11">The sequence shown here is derived from an EMBL/GenBank/DDBJ whole genome shotgun (WGS) entry which is preliminary data.</text>
</comment>
<feature type="transmembrane region" description="Helical" evidence="9">
    <location>
        <begin position="70"/>
        <end position="89"/>
    </location>
</feature>
<dbReference type="EMBL" id="AQGS01000906">
    <property type="protein sequence ID" value="EPS36490.1"/>
    <property type="molecule type" value="Genomic_DNA"/>
</dbReference>
<gene>
    <name evidence="11" type="ORF">H072_9993</name>
</gene>
<feature type="transmembrane region" description="Helical" evidence="9">
    <location>
        <begin position="101"/>
        <end position="129"/>
    </location>
</feature>
<evidence type="ECO:0000313" key="12">
    <source>
        <dbReference type="Proteomes" id="UP000015100"/>
    </source>
</evidence>
<dbReference type="PANTHER" id="PTHR43341">
    <property type="entry name" value="AMINO ACID PERMEASE"/>
    <property type="match status" value="1"/>
</dbReference>
<keyword evidence="6 9" id="KW-1133">Transmembrane helix</keyword>
<keyword evidence="5" id="KW-0029">Amino-acid transport</keyword>
<dbReference type="FunFam" id="1.20.1740.10:FF:000017">
    <property type="entry name" value="Amino acid permease"/>
    <property type="match status" value="1"/>
</dbReference>
<keyword evidence="4 9" id="KW-0812">Transmembrane</keyword>
<feature type="transmembrane region" description="Helical" evidence="9">
    <location>
        <begin position="294"/>
        <end position="313"/>
    </location>
</feature>
<keyword evidence="2" id="KW-0813">Transport</keyword>
<reference evidence="11 12" key="1">
    <citation type="journal article" date="2013" name="PLoS Genet.">
        <title>Genomic mechanisms accounting for the adaptation to parasitism in nematode-trapping fungi.</title>
        <authorList>
            <person name="Meerupati T."/>
            <person name="Andersson K.M."/>
            <person name="Friman E."/>
            <person name="Kumar D."/>
            <person name="Tunlid A."/>
            <person name="Ahren D."/>
        </authorList>
    </citation>
    <scope>NUCLEOTIDE SEQUENCE [LARGE SCALE GENOMIC DNA]</scope>
    <source>
        <strain evidence="11 12">CBS 200.50</strain>
    </source>
</reference>
<dbReference type="InterPro" id="IPR050524">
    <property type="entry name" value="APC_YAT"/>
</dbReference>
<feature type="transmembrane region" description="Helical" evidence="9">
    <location>
        <begin position="422"/>
        <end position="442"/>
    </location>
</feature>
<feature type="domain" description="Amino acid permease/ SLC12A" evidence="10">
    <location>
        <begin position="67"/>
        <end position="525"/>
    </location>
</feature>
<keyword evidence="3" id="KW-1003">Cell membrane</keyword>
<evidence type="ECO:0000256" key="3">
    <source>
        <dbReference type="ARBA" id="ARBA00022475"/>
    </source>
</evidence>
<dbReference type="PIRSF" id="PIRSF006060">
    <property type="entry name" value="AA_transporter"/>
    <property type="match status" value="1"/>
</dbReference>
<keyword evidence="12" id="KW-1185">Reference proteome</keyword>
<feature type="transmembrane region" description="Helical" evidence="9">
    <location>
        <begin position="333"/>
        <end position="361"/>
    </location>
</feature>
<dbReference type="OMA" id="CLAHARM"/>
<dbReference type="STRING" id="1284197.S8A0I3"/>
<evidence type="ECO:0000313" key="11">
    <source>
        <dbReference type="EMBL" id="EPS36490.1"/>
    </source>
</evidence>
<feature type="transmembrane region" description="Helical" evidence="9">
    <location>
        <begin position="252"/>
        <end position="273"/>
    </location>
</feature>
<dbReference type="InterPro" id="IPR004762">
    <property type="entry name" value="Amino_acid_permease_fungi"/>
</dbReference>
<dbReference type="HOGENOM" id="CLU_007946_12_0_1"/>
<feature type="transmembrane region" description="Helical" evidence="9">
    <location>
        <begin position="176"/>
        <end position="197"/>
    </location>
</feature>
<feature type="compositionally biased region" description="Basic and acidic residues" evidence="8">
    <location>
        <begin position="35"/>
        <end position="48"/>
    </location>
</feature>
<reference evidence="12" key="2">
    <citation type="submission" date="2013-04" db="EMBL/GenBank/DDBJ databases">
        <title>Genomic mechanisms accounting for the adaptation to parasitism in nematode-trapping fungi.</title>
        <authorList>
            <person name="Ahren D.G."/>
        </authorList>
    </citation>
    <scope>NUCLEOTIDE SEQUENCE [LARGE SCALE GENOMIC DNA]</scope>
    <source>
        <strain evidence="12">CBS 200.50</strain>
    </source>
</reference>
<feature type="region of interest" description="Disordered" evidence="8">
    <location>
        <begin position="1"/>
        <end position="48"/>
    </location>
</feature>
<sequence length="571" mass="62449">MHNPFNSRRESAGSDVEKASTNPSEAGHGATHGQQKLDPKVLDPNAGDRDVAQGQEELLHRKLKGRHMQMIAIGGSIGTGLFVGSGSALQSGGPASLVIDFIIIGAMLFFTVHALGELAVMYPVAGAFYTYSCRFIDPAWGYAMGINYALNWLIVLPLELTAAGITLQFWEGARNIHISVWITVFLAIVVLINLFGVRGYGEVEYILGILKIVAVIGFIITAIVINCGGVPTDNRGYIGGRYWHNPGAFRNGFKGFCSVFVTAGFAFAGTELVGLAAAEADNPRKSLPKATKQVFWRISLFYIVSLTLIGLIVPSDDPRLLNASGGNTAASPFVISFQLAGIAALPSIFNVVITLAVISVANSCTYGSTRTLHALAERHMLPSWFGYVDSHGRPMFSLIIALLFGCLAYINEATAGDEIFNWLMALSGLSQFFTWASINLAHIRFRHAWKAQGRSLDEIPFRAAGGIIGSYMGLALNILVLIAQFYIAIAPLDKPMSAKNFFQNYLAAFIIAISYLGYKIYSKDWSMYIPLQDIDLNTGRRELDLTGEELAKEREERAQWPAWKKIWHLFC</sequence>
<comment type="subcellular location">
    <subcellularLocation>
        <location evidence="1">Cell membrane</location>
        <topology evidence="1">Multi-pass membrane protein</topology>
    </subcellularLocation>
</comment>
<dbReference type="Proteomes" id="UP000015100">
    <property type="component" value="Unassembled WGS sequence"/>
</dbReference>
<evidence type="ECO:0000256" key="4">
    <source>
        <dbReference type="ARBA" id="ARBA00022692"/>
    </source>
</evidence>
<evidence type="ECO:0000256" key="7">
    <source>
        <dbReference type="ARBA" id="ARBA00023136"/>
    </source>
</evidence>
<evidence type="ECO:0000256" key="9">
    <source>
        <dbReference type="SAM" id="Phobius"/>
    </source>
</evidence>
<dbReference type="Gene3D" id="1.20.1740.10">
    <property type="entry name" value="Amino acid/polyamine transporter I"/>
    <property type="match status" value="1"/>
</dbReference>
<feature type="compositionally biased region" description="Basic and acidic residues" evidence="8">
    <location>
        <begin position="7"/>
        <end position="18"/>
    </location>
</feature>
<evidence type="ECO:0000256" key="2">
    <source>
        <dbReference type="ARBA" id="ARBA00022448"/>
    </source>
</evidence>
<feature type="transmembrane region" description="Helical" evidence="9">
    <location>
        <begin position="209"/>
        <end position="232"/>
    </location>
</feature>
<feature type="transmembrane region" description="Helical" evidence="9">
    <location>
        <begin position="394"/>
        <end position="410"/>
    </location>
</feature>
<feature type="transmembrane region" description="Helical" evidence="9">
    <location>
        <begin position="501"/>
        <end position="518"/>
    </location>
</feature>
<feature type="transmembrane region" description="Helical" evidence="9">
    <location>
        <begin position="463"/>
        <end position="489"/>
    </location>
</feature>
<organism evidence="11 12">
    <name type="scientific">Dactylellina haptotyla (strain CBS 200.50)</name>
    <name type="common">Nematode-trapping fungus</name>
    <name type="synonym">Monacrosporium haptotylum</name>
    <dbReference type="NCBI Taxonomy" id="1284197"/>
    <lineage>
        <taxon>Eukaryota</taxon>
        <taxon>Fungi</taxon>
        <taxon>Dikarya</taxon>
        <taxon>Ascomycota</taxon>
        <taxon>Pezizomycotina</taxon>
        <taxon>Orbiliomycetes</taxon>
        <taxon>Orbiliales</taxon>
        <taxon>Orbiliaceae</taxon>
        <taxon>Dactylellina</taxon>
    </lineage>
</organism>
<feature type="transmembrane region" description="Helical" evidence="9">
    <location>
        <begin position="150"/>
        <end position="170"/>
    </location>
</feature>